<dbReference type="InterPro" id="IPR011004">
    <property type="entry name" value="Trimer_LpxA-like_sf"/>
</dbReference>
<proteinExistence type="inferred from homology"/>
<dbReference type="EC" id="2.3.1.-" evidence="5"/>
<evidence type="ECO:0000256" key="1">
    <source>
        <dbReference type="ARBA" id="ARBA00007274"/>
    </source>
</evidence>
<dbReference type="GO" id="GO:0008870">
    <property type="term" value="F:galactoside O-acetyltransferase activity"/>
    <property type="evidence" value="ECO:0007669"/>
    <property type="project" value="TreeGrafter"/>
</dbReference>
<comment type="caution">
    <text evidence="7">The sequence shown here is derived from an EMBL/GenBank/DDBJ whole genome shotgun (WGS) entry which is preliminary data.</text>
</comment>
<dbReference type="AlphaFoldDB" id="A0A9D9IY78"/>
<dbReference type="InterPro" id="IPR024688">
    <property type="entry name" value="Mac_dom"/>
</dbReference>
<dbReference type="PANTHER" id="PTHR43017">
    <property type="entry name" value="GALACTOSIDE O-ACETYLTRANSFERASE"/>
    <property type="match status" value="1"/>
</dbReference>
<evidence type="ECO:0000313" key="8">
    <source>
        <dbReference type="Proteomes" id="UP000823769"/>
    </source>
</evidence>
<accession>A0A9D9IY78</accession>
<keyword evidence="4 5" id="KW-0012">Acyltransferase</keyword>
<dbReference type="Proteomes" id="UP000823769">
    <property type="component" value="Unassembled WGS sequence"/>
</dbReference>
<dbReference type="InterPro" id="IPR039369">
    <property type="entry name" value="LacA-like"/>
</dbReference>
<evidence type="ECO:0000259" key="6">
    <source>
        <dbReference type="SMART" id="SM01266"/>
    </source>
</evidence>
<feature type="domain" description="Maltose/galactoside acetyltransferase" evidence="6">
    <location>
        <begin position="5"/>
        <end position="60"/>
    </location>
</feature>
<dbReference type="SMART" id="SM01266">
    <property type="entry name" value="Mac"/>
    <property type="match status" value="1"/>
</dbReference>
<organism evidence="7 8">
    <name type="scientific">Candidatus Cryptobacteroides avistercoris</name>
    <dbReference type="NCBI Taxonomy" id="2840758"/>
    <lineage>
        <taxon>Bacteria</taxon>
        <taxon>Pseudomonadati</taxon>
        <taxon>Bacteroidota</taxon>
        <taxon>Bacteroidia</taxon>
        <taxon>Bacteroidales</taxon>
        <taxon>Candidatus Cryptobacteroides</taxon>
    </lineage>
</organism>
<keyword evidence="3" id="KW-0677">Repeat</keyword>
<evidence type="ECO:0000256" key="4">
    <source>
        <dbReference type="ARBA" id="ARBA00023315"/>
    </source>
</evidence>
<reference evidence="7" key="2">
    <citation type="journal article" date="2021" name="PeerJ">
        <title>Extensive microbial diversity within the chicken gut microbiome revealed by metagenomics and culture.</title>
        <authorList>
            <person name="Gilroy R."/>
            <person name="Ravi A."/>
            <person name="Getino M."/>
            <person name="Pursley I."/>
            <person name="Horton D.L."/>
            <person name="Alikhan N.F."/>
            <person name="Baker D."/>
            <person name="Gharbi K."/>
            <person name="Hall N."/>
            <person name="Watson M."/>
            <person name="Adriaenssens E.M."/>
            <person name="Foster-Nyarko E."/>
            <person name="Jarju S."/>
            <person name="Secka A."/>
            <person name="Antonio M."/>
            <person name="Oren A."/>
            <person name="Chaudhuri R.R."/>
            <person name="La Ragione R."/>
            <person name="Hildebrand F."/>
            <person name="Pallen M.J."/>
        </authorList>
    </citation>
    <scope>NUCLEOTIDE SEQUENCE</scope>
    <source>
        <strain evidence="7">B3-1481</strain>
    </source>
</reference>
<dbReference type="PANTHER" id="PTHR43017:SF1">
    <property type="entry name" value="ACETYLTRANSFERASE YJL218W-RELATED"/>
    <property type="match status" value="1"/>
</dbReference>
<dbReference type="Pfam" id="PF00132">
    <property type="entry name" value="Hexapep"/>
    <property type="match status" value="1"/>
</dbReference>
<dbReference type="CDD" id="cd03357">
    <property type="entry name" value="LbH_MAT_GAT"/>
    <property type="match status" value="1"/>
</dbReference>
<evidence type="ECO:0000256" key="3">
    <source>
        <dbReference type="ARBA" id="ARBA00022737"/>
    </source>
</evidence>
<gene>
    <name evidence="7" type="ORF">IAB76_04185</name>
</gene>
<evidence type="ECO:0000256" key="5">
    <source>
        <dbReference type="RuleBase" id="RU367021"/>
    </source>
</evidence>
<name>A0A9D9IY78_9BACT</name>
<keyword evidence="2 5" id="KW-0808">Transferase</keyword>
<dbReference type="FunFam" id="2.160.10.10:FF:000008">
    <property type="entry name" value="Maltose O-acetyltransferase"/>
    <property type="match status" value="1"/>
</dbReference>
<evidence type="ECO:0000256" key="2">
    <source>
        <dbReference type="ARBA" id="ARBA00022679"/>
    </source>
</evidence>
<comment type="similarity">
    <text evidence="1 5">Belongs to the transferase hexapeptide repeat family.</text>
</comment>
<sequence length="196" mass="21513">MSSEKEKCRAGGLYDANHDRQLIEERLRCKRLCFEYNRLDPGLEERREEMLRGLLGKTGKNFLIEQPFLCDYGYNIGIGENFYANVNCVILDEAAVTFGDNVFIGPNCAFYTAAHPLDAGQRRLGLEFARPISVGSDVWIGGNVVVLPGVTIGDGCIIGAGSVVTRDIPAGCLAFGNPCRVIRADYDQTWSLSDAP</sequence>
<reference evidence="7" key="1">
    <citation type="submission" date="2020-10" db="EMBL/GenBank/DDBJ databases">
        <authorList>
            <person name="Gilroy R."/>
        </authorList>
    </citation>
    <scope>NUCLEOTIDE SEQUENCE</scope>
    <source>
        <strain evidence="7">B3-1481</strain>
    </source>
</reference>
<dbReference type="SUPFAM" id="SSF51161">
    <property type="entry name" value="Trimeric LpxA-like enzymes"/>
    <property type="match status" value="1"/>
</dbReference>
<dbReference type="Gene3D" id="2.160.10.10">
    <property type="entry name" value="Hexapeptide repeat proteins"/>
    <property type="match status" value="1"/>
</dbReference>
<dbReference type="EMBL" id="JADILW010000062">
    <property type="protein sequence ID" value="MBO8480294.1"/>
    <property type="molecule type" value="Genomic_DNA"/>
</dbReference>
<dbReference type="InterPro" id="IPR001451">
    <property type="entry name" value="Hexapep"/>
</dbReference>
<evidence type="ECO:0000313" key="7">
    <source>
        <dbReference type="EMBL" id="MBO8480294.1"/>
    </source>
</evidence>
<dbReference type="Pfam" id="PF12464">
    <property type="entry name" value="Mac"/>
    <property type="match status" value="1"/>
</dbReference>
<protein>
    <recommendedName>
        <fullName evidence="5">Acetyltransferase</fullName>
        <ecNumber evidence="5">2.3.1.-</ecNumber>
    </recommendedName>
</protein>